<dbReference type="InterPro" id="IPR011010">
    <property type="entry name" value="DNA_brk_join_enz"/>
</dbReference>
<gene>
    <name evidence="5" type="ORF">DJ018_10520</name>
</gene>
<feature type="compositionally biased region" description="Low complexity" evidence="3">
    <location>
        <begin position="54"/>
        <end position="64"/>
    </location>
</feature>
<evidence type="ECO:0000313" key="6">
    <source>
        <dbReference type="Proteomes" id="UP000249725"/>
    </source>
</evidence>
<reference evidence="6" key="1">
    <citation type="submission" date="2018-05" db="EMBL/GenBank/DDBJ databases">
        <authorList>
            <person name="Li X."/>
        </authorList>
    </citation>
    <scope>NUCLEOTIDE SEQUENCE [LARGE SCALE GENOMIC DNA]</scope>
    <source>
        <strain evidence="6">YIM 73061</strain>
    </source>
</reference>
<evidence type="ECO:0000313" key="5">
    <source>
        <dbReference type="EMBL" id="RAK52629.1"/>
    </source>
</evidence>
<name>A0A328AD78_9CAUL</name>
<feature type="region of interest" description="Disordered" evidence="3">
    <location>
        <begin position="1"/>
        <end position="64"/>
    </location>
</feature>
<dbReference type="PROSITE" id="PS51898">
    <property type="entry name" value="TYR_RECOMBINASE"/>
    <property type="match status" value="1"/>
</dbReference>
<keyword evidence="6" id="KW-1185">Reference proteome</keyword>
<evidence type="ECO:0000259" key="4">
    <source>
        <dbReference type="PROSITE" id="PS51898"/>
    </source>
</evidence>
<dbReference type="GO" id="GO:0006310">
    <property type="term" value="P:DNA recombination"/>
    <property type="evidence" value="ECO:0007669"/>
    <property type="project" value="UniProtKB-KW"/>
</dbReference>
<dbReference type="InterPro" id="IPR002104">
    <property type="entry name" value="Integrase_catalytic"/>
</dbReference>
<dbReference type="Proteomes" id="UP000249725">
    <property type="component" value="Unassembled WGS sequence"/>
</dbReference>
<feature type="compositionally biased region" description="Low complexity" evidence="3">
    <location>
        <begin position="29"/>
        <end position="38"/>
    </location>
</feature>
<dbReference type="EMBL" id="QFYR01000002">
    <property type="protein sequence ID" value="RAK52629.1"/>
    <property type="molecule type" value="Genomic_DNA"/>
</dbReference>
<dbReference type="InterPro" id="IPR010998">
    <property type="entry name" value="Integrase_recombinase_N"/>
</dbReference>
<dbReference type="PANTHER" id="PTHR34605">
    <property type="entry name" value="PHAGE_INTEGRASE DOMAIN-CONTAINING PROTEIN"/>
    <property type="match status" value="1"/>
</dbReference>
<feature type="domain" description="Tyr recombinase" evidence="4">
    <location>
        <begin position="183"/>
        <end position="379"/>
    </location>
</feature>
<comment type="caution">
    <text evidence="5">The sequence shown here is derived from an EMBL/GenBank/DDBJ whole genome shotgun (WGS) entry which is preliminary data.</text>
</comment>
<sequence length="400" mass="42816">MPQGLVAAASGRLEGGEGLPLRPSRRSRATPSSGARPRNAPRGALGRTRREGEAAPAASSGGSAWRDPMAAFGVRAEAEDRWRVRLAPLQGAYAPKTVREYARDLANFDVWCAARGLAPAVPAEAETVAGYVTALFPEYVASSVARILVALRWAHRLGGHPEPTRSETVRLAYRAGLRRHGARPRQAPPADAMVRDRLLAACGDDLLGLRDRAMFWMAYDTLCRRGELMALRLEDLERLSDGGARLRVRRSKVDPEGKGAQAFLSPAGLAAVDAWLAAAGVTEGAILRRVRRSVACSGQMNGVVLNQRLRALAAAAGLQPAGSVRLSGHSFRVGAAHDLVMGGRTLLEVMRAGRWTHADTVARYVRHAPVNPWAAGQVEVVKAASDGEADDEAERHPVAR</sequence>
<dbReference type="GO" id="GO:0015074">
    <property type="term" value="P:DNA integration"/>
    <property type="evidence" value="ECO:0007669"/>
    <property type="project" value="InterPro"/>
</dbReference>
<keyword evidence="1" id="KW-0238">DNA-binding</keyword>
<dbReference type="GO" id="GO:0003677">
    <property type="term" value="F:DNA binding"/>
    <property type="evidence" value="ECO:0007669"/>
    <property type="project" value="UniProtKB-KW"/>
</dbReference>
<dbReference type="PANTHER" id="PTHR34605:SF4">
    <property type="entry name" value="DNA ADENINE METHYLTRANSFERASE"/>
    <property type="match status" value="1"/>
</dbReference>
<dbReference type="InterPro" id="IPR013762">
    <property type="entry name" value="Integrase-like_cat_sf"/>
</dbReference>
<dbReference type="Gene3D" id="1.10.150.130">
    <property type="match status" value="1"/>
</dbReference>
<dbReference type="AlphaFoldDB" id="A0A328AD78"/>
<evidence type="ECO:0000256" key="3">
    <source>
        <dbReference type="SAM" id="MobiDB-lite"/>
    </source>
</evidence>
<keyword evidence="2" id="KW-0233">DNA recombination</keyword>
<dbReference type="SUPFAM" id="SSF47823">
    <property type="entry name" value="lambda integrase-like, N-terminal domain"/>
    <property type="match status" value="1"/>
</dbReference>
<dbReference type="SUPFAM" id="SSF56349">
    <property type="entry name" value="DNA breaking-rejoining enzymes"/>
    <property type="match status" value="1"/>
</dbReference>
<protein>
    <recommendedName>
        <fullName evidence="4">Tyr recombinase domain-containing protein</fullName>
    </recommendedName>
</protein>
<dbReference type="Pfam" id="PF00589">
    <property type="entry name" value="Phage_integrase"/>
    <property type="match status" value="1"/>
</dbReference>
<accession>A0A328AD78</accession>
<proteinExistence type="predicted"/>
<dbReference type="Gene3D" id="1.10.443.10">
    <property type="entry name" value="Intergrase catalytic core"/>
    <property type="match status" value="1"/>
</dbReference>
<evidence type="ECO:0000256" key="2">
    <source>
        <dbReference type="ARBA" id="ARBA00023172"/>
    </source>
</evidence>
<organism evidence="5 6">
    <name type="scientific">Phenylobacterium deserti</name>
    <dbReference type="NCBI Taxonomy" id="1914756"/>
    <lineage>
        <taxon>Bacteria</taxon>
        <taxon>Pseudomonadati</taxon>
        <taxon>Pseudomonadota</taxon>
        <taxon>Alphaproteobacteria</taxon>
        <taxon>Caulobacterales</taxon>
        <taxon>Caulobacteraceae</taxon>
        <taxon>Phenylobacterium</taxon>
    </lineage>
</organism>
<evidence type="ECO:0000256" key="1">
    <source>
        <dbReference type="ARBA" id="ARBA00023125"/>
    </source>
</evidence>
<dbReference type="InterPro" id="IPR052925">
    <property type="entry name" value="Phage_Integrase-like_Recomb"/>
</dbReference>
<dbReference type="OrthoDB" id="7718754at2"/>